<sequence length="53" mass="5228">ETRGPSPATEVAATKARSRPAATRPLCTSAGGGVRAGGLCALVAASLLARHEL</sequence>
<accession>A0A6J4MDW5</accession>
<evidence type="ECO:0000256" key="1">
    <source>
        <dbReference type="SAM" id="MobiDB-lite"/>
    </source>
</evidence>
<dbReference type="AlphaFoldDB" id="A0A6J4MDW5"/>
<feature type="region of interest" description="Disordered" evidence="1">
    <location>
        <begin position="1"/>
        <end position="25"/>
    </location>
</feature>
<feature type="non-terminal residue" evidence="2">
    <location>
        <position position="53"/>
    </location>
</feature>
<feature type="non-terminal residue" evidence="2">
    <location>
        <position position="1"/>
    </location>
</feature>
<name>A0A6J4MDW5_9BACT</name>
<proteinExistence type="predicted"/>
<dbReference type="EMBL" id="CADCTW010000187">
    <property type="protein sequence ID" value="CAA9355973.1"/>
    <property type="molecule type" value="Genomic_DNA"/>
</dbReference>
<organism evidence="2">
    <name type="scientific">uncultured Gemmatimonadota bacterium</name>
    <dbReference type="NCBI Taxonomy" id="203437"/>
    <lineage>
        <taxon>Bacteria</taxon>
        <taxon>Pseudomonadati</taxon>
        <taxon>Gemmatimonadota</taxon>
        <taxon>environmental samples</taxon>
    </lineage>
</organism>
<reference evidence="2" key="1">
    <citation type="submission" date="2020-02" db="EMBL/GenBank/DDBJ databases">
        <authorList>
            <person name="Meier V. D."/>
        </authorList>
    </citation>
    <scope>NUCLEOTIDE SEQUENCE</scope>
    <source>
        <strain evidence="2">AVDCRST_MAG68</strain>
    </source>
</reference>
<gene>
    <name evidence="2" type="ORF">AVDCRST_MAG68-4427</name>
</gene>
<evidence type="ECO:0000313" key="2">
    <source>
        <dbReference type="EMBL" id="CAA9355973.1"/>
    </source>
</evidence>
<protein>
    <submittedName>
        <fullName evidence="2">Uncharacterized protein</fullName>
    </submittedName>
</protein>